<keyword evidence="1" id="KW-0472">Membrane</keyword>
<dbReference type="RefSeq" id="XP_002137379.2">
    <property type="nucleotide sequence ID" value="XM_002137343.3"/>
</dbReference>
<keyword evidence="2" id="KW-1185">Reference proteome</keyword>
<protein>
    <submittedName>
        <fullName evidence="3">Uncharacterized protein</fullName>
    </submittedName>
</protein>
<keyword evidence="1" id="KW-0812">Transmembrane</keyword>
<evidence type="ECO:0000256" key="1">
    <source>
        <dbReference type="SAM" id="Phobius"/>
    </source>
</evidence>
<evidence type="ECO:0000313" key="3">
    <source>
        <dbReference type="RefSeq" id="XP_002137379.2"/>
    </source>
</evidence>
<dbReference type="Proteomes" id="UP000001819">
    <property type="component" value="Chromosome 2"/>
</dbReference>
<sequence length="64" mass="7453">MGFGELLRDNQIGMVYLVGAPIFISLMIVHFYYCWLSVRECRRSRGRKALPSEAREAILQVEVY</sequence>
<organism evidence="2 3">
    <name type="scientific">Drosophila pseudoobscura pseudoobscura</name>
    <name type="common">Fruit fly</name>
    <dbReference type="NCBI Taxonomy" id="46245"/>
    <lineage>
        <taxon>Eukaryota</taxon>
        <taxon>Metazoa</taxon>
        <taxon>Ecdysozoa</taxon>
        <taxon>Arthropoda</taxon>
        <taxon>Hexapoda</taxon>
        <taxon>Insecta</taxon>
        <taxon>Pterygota</taxon>
        <taxon>Neoptera</taxon>
        <taxon>Endopterygota</taxon>
        <taxon>Diptera</taxon>
        <taxon>Brachycera</taxon>
        <taxon>Muscomorpha</taxon>
        <taxon>Ephydroidea</taxon>
        <taxon>Drosophilidae</taxon>
        <taxon>Drosophila</taxon>
        <taxon>Sophophora</taxon>
    </lineage>
</organism>
<feature type="transmembrane region" description="Helical" evidence="1">
    <location>
        <begin position="12"/>
        <end position="38"/>
    </location>
</feature>
<reference evidence="3" key="2">
    <citation type="submission" date="2025-08" db="UniProtKB">
        <authorList>
            <consortium name="RefSeq"/>
        </authorList>
    </citation>
    <scope>IDENTIFICATION</scope>
    <source>
        <strain evidence="3">MV-25-SWS-2005</strain>
        <tissue evidence="3">Whole body</tissue>
    </source>
</reference>
<evidence type="ECO:0000313" key="2">
    <source>
        <dbReference type="Proteomes" id="UP000001819"/>
    </source>
</evidence>
<dbReference type="AlphaFoldDB" id="A0A6I8V2L9"/>
<keyword evidence="1" id="KW-1133">Transmembrane helix</keyword>
<accession>A0A6I8V2L9</accession>
<dbReference type="KEGG" id="dpo:6897207"/>
<proteinExistence type="predicted"/>
<dbReference type="InParanoid" id="A0A6I8V2L9"/>
<reference evidence="2" key="1">
    <citation type="submission" date="2024-06" db="UniProtKB">
        <authorList>
            <consortium name="RefSeq"/>
        </authorList>
    </citation>
    <scope>NUCLEOTIDE SEQUENCE [LARGE SCALE GENOMIC DNA]</scope>
    <source>
        <strain evidence="2">MV2-25</strain>
    </source>
</reference>
<gene>
    <name evidence="3" type="primary">LOC6897207</name>
</gene>
<name>A0A6I8V2L9_DROPS</name>